<reference evidence="6 7" key="1">
    <citation type="submission" date="2013-07" db="EMBL/GenBank/DDBJ databases">
        <title>Completed genome of Sphingomonas sanxanigenens NX02.</title>
        <authorList>
            <person name="Ma T."/>
            <person name="Huang H."/>
            <person name="Wu M."/>
            <person name="Li X."/>
            <person name="Li G."/>
        </authorList>
    </citation>
    <scope>NUCLEOTIDE SEQUENCE [LARGE SCALE GENOMIC DNA]</scope>
    <source>
        <strain evidence="6 7">NX02</strain>
    </source>
</reference>
<organism evidence="6 7">
    <name type="scientific">Sphingomonas sanxanigenens DSM 19645 = NX02</name>
    <dbReference type="NCBI Taxonomy" id="1123269"/>
    <lineage>
        <taxon>Bacteria</taxon>
        <taxon>Pseudomonadati</taxon>
        <taxon>Pseudomonadota</taxon>
        <taxon>Alphaproteobacteria</taxon>
        <taxon>Sphingomonadales</taxon>
        <taxon>Sphingomonadaceae</taxon>
        <taxon>Sphingomonas</taxon>
    </lineage>
</organism>
<protein>
    <submittedName>
        <fullName evidence="6">LysR family transcriptional regulator</fullName>
    </submittedName>
</protein>
<dbReference type="Gene3D" id="1.10.10.10">
    <property type="entry name" value="Winged helix-like DNA-binding domain superfamily/Winged helix DNA-binding domain"/>
    <property type="match status" value="1"/>
</dbReference>
<dbReference type="EMBL" id="CP006644">
    <property type="protein sequence ID" value="AHE56392.1"/>
    <property type="molecule type" value="Genomic_DNA"/>
</dbReference>
<dbReference type="eggNOG" id="COG0583">
    <property type="taxonomic scope" value="Bacteria"/>
</dbReference>
<evidence type="ECO:0000256" key="2">
    <source>
        <dbReference type="ARBA" id="ARBA00023015"/>
    </source>
</evidence>
<dbReference type="Proteomes" id="UP000018851">
    <property type="component" value="Chromosome"/>
</dbReference>
<dbReference type="SUPFAM" id="SSF46785">
    <property type="entry name" value="Winged helix' DNA-binding domain"/>
    <property type="match status" value="1"/>
</dbReference>
<dbReference type="Gene3D" id="3.40.190.290">
    <property type="match status" value="1"/>
</dbReference>
<dbReference type="InterPro" id="IPR058163">
    <property type="entry name" value="LysR-type_TF_proteobact-type"/>
</dbReference>
<keyword evidence="4" id="KW-0804">Transcription</keyword>
<dbReference type="HOGENOM" id="CLU_039613_16_1_5"/>
<dbReference type="InterPro" id="IPR036388">
    <property type="entry name" value="WH-like_DNA-bd_sf"/>
</dbReference>
<evidence type="ECO:0000313" key="7">
    <source>
        <dbReference type="Proteomes" id="UP000018851"/>
    </source>
</evidence>
<dbReference type="RefSeq" id="WP_025294510.1">
    <property type="nucleotide sequence ID" value="NZ_CP006644.1"/>
</dbReference>
<accession>W0AIK1</accession>
<comment type="similarity">
    <text evidence="1">Belongs to the LysR transcriptional regulatory family.</text>
</comment>
<keyword evidence="3" id="KW-0238">DNA-binding</keyword>
<evidence type="ECO:0000256" key="4">
    <source>
        <dbReference type="ARBA" id="ARBA00023163"/>
    </source>
</evidence>
<dbReference type="GO" id="GO:0003700">
    <property type="term" value="F:DNA-binding transcription factor activity"/>
    <property type="evidence" value="ECO:0007669"/>
    <property type="project" value="InterPro"/>
</dbReference>
<dbReference type="InterPro" id="IPR036390">
    <property type="entry name" value="WH_DNA-bd_sf"/>
</dbReference>
<dbReference type="GO" id="GO:0043565">
    <property type="term" value="F:sequence-specific DNA binding"/>
    <property type="evidence" value="ECO:0007669"/>
    <property type="project" value="TreeGrafter"/>
</dbReference>
<dbReference type="FunFam" id="1.10.10.10:FF:000001">
    <property type="entry name" value="LysR family transcriptional regulator"/>
    <property type="match status" value="1"/>
</dbReference>
<sequence>MRREDLTDLAAFMAVAEEKSFTRAAARLGTSQSALSHMMRRLEARLGVRLLTRTTRSVAPTEAGERLLTTLVPAIESIDTQLAALSDFRDKPSGTIRITTARHAANTILWPVIAKLLPDYPDIHIELSIDSGFADIVSDRFDAGVRLGEALAKDMIAVRIGPDLRMAVVGAPSYFKTHPKPSVPQDLARHDCINLRLNTAGAFYVWELEKDGRELRVRVEGQLAFNDVDMIACAAEAGAGLGFLMEDHVAAQLADGRLERVLEDWCPPFAGYHLYYPSRRQPSAAFALLVDALRYRG</sequence>
<keyword evidence="2" id="KW-0805">Transcription regulation</keyword>
<dbReference type="Pfam" id="PF00126">
    <property type="entry name" value="HTH_1"/>
    <property type="match status" value="1"/>
</dbReference>
<dbReference type="AlphaFoldDB" id="W0AIK1"/>
<dbReference type="PROSITE" id="PS50931">
    <property type="entry name" value="HTH_LYSR"/>
    <property type="match status" value="1"/>
</dbReference>
<dbReference type="OrthoDB" id="9813056at2"/>
<dbReference type="STRING" id="1123269.NX02_23910"/>
<dbReference type="SUPFAM" id="SSF53850">
    <property type="entry name" value="Periplasmic binding protein-like II"/>
    <property type="match status" value="1"/>
</dbReference>
<dbReference type="PANTHER" id="PTHR30537">
    <property type="entry name" value="HTH-TYPE TRANSCRIPTIONAL REGULATOR"/>
    <property type="match status" value="1"/>
</dbReference>
<dbReference type="InterPro" id="IPR000847">
    <property type="entry name" value="LysR_HTH_N"/>
</dbReference>
<dbReference type="GO" id="GO:0006351">
    <property type="term" value="P:DNA-templated transcription"/>
    <property type="evidence" value="ECO:0007669"/>
    <property type="project" value="TreeGrafter"/>
</dbReference>
<evidence type="ECO:0000313" key="6">
    <source>
        <dbReference type="EMBL" id="AHE56392.1"/>
    </source>
</evidence>
<dbReference type="CDD" id="cd08474">
    <property type="entry name" value="PBP2_CrgA_like_5"/>
    <property type="match status" value="1"/>
</dbReference>
<dbReference type="KEGG" id="ssan:NX02_23910"/>
<proteinExistence type="inferred from homology"/>
<evidence type="ECO:0000259" key="5">
    <source>
        <dbReference type="PROSITE" id="PS50931"/>
    </source>
</evidence>
<dbReference type="Pfam" id="PF03466">
    <property type="entry name" value="LysR_substrate"/>
    <property type="match status" value="1"/>
</dbReference>
<feature type="domain" description="HTH lysR-type" evidence="5">
    <location>
        <begin position="4"/>
        <end position="61"/>
    </location>
</feature>
<dbReference type="PRINTS" id="PR00039">
    <property type="entry name" value="HTHLYSR"/>
</dbReference>
<name>W0AIK1_9SPHN</name>
<evidence type="ECO:0000256" key="1">
    <source>
        <dbReference type="ARBA" id="ARBA00009437"/>
    </source>
</evidence>
<dbReference type="FunFam" id="3.40.190.290:FF:000012">
    <property type="entry name" value="Transcriptional regulator, LysR family"/>
    <property type="match status" value="1"/>
</dbReference>
<evidence type="ECO:0000256" key="3">
    <source>
        <dbReference type="ARBA" id="ARBA00023125"/>
    </source>
</evidence>
<dbReference type="InterPro" id="IPR005119">
    <property type="entry name" value="LysR_subst-bd"/>
</dbReference>
<dbReference type="PATRIC" id="fig|1123269.5.peg.4683"/>
<keyword evidence="7" id="KW-1185">Reference proteome</keyword>
<dbReference type="PANTHER" id="PTHR30537:SF1">
    <property type="entry name" value="HTH-TYPE TRANSCRIPTIONAL REGULATOR PGRR"/>
    <property type="match status" value="1"/>
</dbReference>
<gene>
    <name evidence="6" type="ORF">NX02_23910</name>
</gene>